<dbReference type="AlphaFoldDB" id="A0A9D1FZM6"/>
<accession>A0A9D1FZM6</accession>
<reference evidence="8" key="1">
    <citation type="submission" date="2020-10" db="EMBL/GenBank/DDBJ databases">
        <authorList>
            <person name="Gilroy R."/>
        </authorList>
    </citation>
    <scope>NUCLEOTIDE SEQUENCE</scope>
    <source>
        <strain evidence="8">13766</strain>
    </source>
</reference>
<feature type="transmembrane region" description="Helical" evidence="7">
    <location>
        <begin position="301"/>
        <end position="321"/>
    </location>
</feature>
<feature type="transmembrane region" description="Helical" evidence="7">
    <location>
        <begin position="278"/>
        <end position="295"/>
    </location>
</feature>
<evidence type="ECO:0000313" key="8">
    <source>
        <dbReference type="EMBL" id="HIS92344.1"/>
    </source>
</evidence>
<keyword evidence="3" id="KW-0813">Transport</keyword>
<evidence type="ECO:0000256" key="7">
    <source>
        <dbReference type="SAM" id="Phobius"/>
    </source>
</evidence>
<comment type="subcellular location">
    <subcellularLocation>
        <location evidence="1">Cell membrane</location>
        <topology evidence="1">Multi-pass membrane protein</topology>
    </subcellularLocation>
</comment>
<evidence type="ECO:0000256" key="2">
    <source>
        <dbReference type="ARBA" id="ARBA00008335"/>
    </source>
</evidence>
<feature type="transmembrane region" description="Helical" evidence="7">
    <location>
        <begin position="142"/>
        <end position="160"/>
    </location>
</feature>
<protein>
    <submittedName>
        <fullName evidence="8">MFS transporter</fullName>
    </submittedName>
</protein>
<dbReference type="SUPFAM" id="SSF103473">
    <property type="entry name" value="MFS general substrate transporter"/>
    <property type="match status" value="1"/>
</dbReference>
<reference evidence="8" key="2">
    <citation type="journal article" date="2021" name="PeerJ">
        <title>Extensive microbial diversity within the chicken gut microbiome revealed by metagenomics and culture.</title>
        <authorList>
            <person name="Gilroy R."/>
            <person name="Ravi A."/>
            <person name="Getino M."/>
            <person name="Pursley I."/>
            <person name="Horton D.L."/>
            <person name="Alikhan N.F."/>
            <person name="Baker D."/>
            <person name="Gharbi K."/>
            <person name="Hall N."/>
            <person name="Watson M."/>
            <person name="Adriaenssens E.M."/>
            <person name="Foster-Nyarko E."/>
            <person name="Jarju S."/>
            <person name="Secka A."/>
            <person name="Antonio M."/>
            <person name="Oren A."/>
            <person name="Chaudhuri R.R."/>
            <person name="La Ragione R."/>
            <person name="Hildebrand F."/>
            <person name="Pallen M.J."/>
        </authorList>
    </citation>
    <scope>NUCLEOTIDE SEQUENCE</scope>
    <source>
        <strain evidence="8">13766</strain>
    </source>
</reference>
<gene>
    <name evidence="8" type="ORF">IAA84_04935</name>
</gene>
<feature type="transmembrane region" description="Helical" evidence="7">
    <location>
        <begin position="44"/>
        <end position="61"/>
    </location>
</feature>
<keyword evidence="4 7" id="KW-0812">Transmembrane</keyword>
<evidence type="ECO:0000256" key="4">
    <source>
        <dbReference type="ARBA" id="ARBA00022692"/>
    </source>
</evidence>
<evidence type="ECO:0000313" key="9">
    <source>
        <dbReference type="Proteomes" id="UP000824140"/>
    </source>
</evidence>
<feature type="transmembrane region" description="Helical" evidence="7">
    <location>
        <begin position="172"/>
        <end position="190"/>
    </location>
</feature>
<proteinExistence type="inferred from homology"/>
<sequence length="410" mass="44028">MKLSFQHTVWACNFGFISQAVVNNLAPLLFVVFKERFGLTDEQLGWLILMNFGTQIVADILATRYVDRLGQRICAVIAHLFCACGLILMGVLPFVLPNPYAGLCVAAVLYAMGGGIIEVMISPIVEALPGEHKEKAMSMVHSFYCWGQAAVVLISTLLLWRFSQDMWRLLPIGWALIPLANAMAFTRVPLMPATPESERTKIGTLLRSKAFFIAILMMVASGSAELAMSQWSSLFAEQALGVSKVLGDLLGPCAFALCMAFTRMMYGLHGEKIAVDRALVLSAALCVVCYATAVFSTIPFLALAGCALCGVSVGLMWPGTVSATARRFPMGGTALFGLLAISGDIGCSTGPWLTGMISDAVQTSAWGASLMERLSLSPEQLGLKAGLLVAAVFPVLLLVCAWIRARQSRV</sequence>
<feature type="transmembrane region" description="Helical" evidence="7">
    <location>
        <begin position="381"/>
        <end position="403"/>
    </location>
</feature>
<dbReference type="Pfam" id="PF07690">
    <property type="entry name" value="MFS_1"/>
    <property type="match status" value="1"/>
</dbReference>
<feature type="transmembrane region" description="Helical" evidence="7">
    <location>
        <begin position="73"/>
        <end position="94"/>
    </location>
</feature>
<organism evidence="8 9">
    <name type="scientific">Candidatus Alectryocaccomicrobium excrementavium</name>
    <dbReference type="NCBI Taxonomy" id="2840668"/>
    <lineage>
        <taxon>Bacteria</taxon>
        <taxon>Bacillati</taxon>
        <taxon>Bacillota</taxon>
        <taxon>Clostridia</taxon>
        <taxon>Candidatus Alectryocaccomicrobium</taxon>
    </lineage>
</organism>
<dbReference type="PANTHER" id="PTHR23514:SF3">
    <property type="entry name" value="BYPASS OF STOP CODON PROTEIN 6"/>
    <property type="match status" value="1"/>
</dbReference>
<evidence type="ECO:0000256" key="6">
    <source>
        <dbReference type="ARBA" id="ARBA00023136"/>
    </source>
</evidence>
<feature type="transmembrane region" description="Helical" evidence="7">
    <location>
        <begin position="249"/>
        <end position="266"/>
    </location>
</feature>
<dbReference type="GO" id="GO:0005886">
    <property type="term" value="C:plasma membrane"/>
    <property type="evidence" value="ECO:0007669"/>
    <property type="project" value="UniProtKB-SubCell"/>
</dbReference>
<dbReference type="InterPro" id="IPR036259">
    <property type="entry name" value="MFS_trans_sf"/>
</dbReference>
<keyword evidence="5 7" id="KW-1133">Transmembrane helix</keyword>
<feature type="transmembrane region" description="Helical" evidence="7">
    <location>
        <begin position="333"/>
        <end position="353"/>
    </location>
</feature>
<name>A0A9D1FZM6_9FIRM</name>
<dbReference type="Proteomes" id="UP000824140">
    <property type="component" value="Unassembled WGS sequence"/>
</dbReference>
<keyword evidence="6 7" id="KW-0472">Membrane</keyword>
<dbReference type="Gene3D" id="1.20.1250.20">
    <property type="entry name" value="MFS general substrate transporter like domains"/>
    <property type="match status" value="2"/>
</dbReference>
<dbReference type="EMBL" id="DVJN01000097">
    <property type="protein sequence ID" value="HIS92344.1"/>
    <property type="molecule type" value="Genomic_DNA"/>
</dbReference>
<feature type="transmembrane region" description="Helical" evidence="7">
    <location>
        <begin position="12"/>
        <end position="32"/>
    </location>
</feature>
<feature type="transmembrane region" description="Helical" evidence="7">
    <location>
        <begin position="210"/>
        <end position="229"/>
    </location>
</feature>
<comment type="similarity">
    <text evidence="2">Belongs to the major facilitator superfamily.</text>
</comment>
<evidence type="ECO:0000256" key="3">
    <source>
        <dbReference type="ARBA" id="ARBA00022448"/>
    </source>
</evidence>
<dbReference type="InterPro" id="IPR051788">
    <property type="entry name" value="MFS_Transporter"/>
</dbReference>
<comment type="caution">
    <text evidence="8">The sequence shown here is derived from an EMBL/GenBank/DDBJ whole genome shotgun (WGS) entry which is preliminary data.</text>
</comment>
<feature type="transmembrane region" description="Helical" evidence="7">
    <location>
        <begin position="100"/>
        <end position="121"/>
    </location>
</feature>
<dbReference type="PANTHER" id="PTHR23514">
    <property type="entry name" value="BYPASS OF STOP CODON PROTEIN 6"/>
    <property type="match status" value="1"/>
</dbReference>
<dbReference type="InterPro" id="IPR011701">
    <property type="entry name" value="MFS"/>
</dbReference>
<evidence type="ECO:0000256" key="1">
    <source>
        <dbReference type="ARBA" id="ARBA00004651"/>
    </source>
</evidence>
<dbReference type="GO" id="GO:0022857">
    <property type="term" value="F:transmembrane transporter activity"/>
    <property type="evidence" value="ECO:0007669"/>
    <property type="project" value="InterPro"/>
</dbReference>
<evidence type="ECO:0000256" key="5">
    <source>
        <dbReference type="ARBA" id="ARBA00022989"/>
    </source>
</evidence>